<dbReference type="RefSeq" id="WP_127711129.1">
    <property type="nucleotide sequence ID" value="NZ_SACO01000014.1"/>
</dbReference>
<dbReference type="Proteomes" id="UP000282837">
    <property type="component" value="Unassembled WGS sequence"/>
</dbReference>
<dbReference type="AlphaFoldDB" id="A0A3S2UQD6"/>
<name>A0A3S2UQD6_9SPHN</name>
<proteinExistence type="predicted"/>
<dbReference type="EMBL" id="SACO01000014">
    <property type="protein sequence ID" value="RVU03498.1"/>
    <property type="molecule type" value="Genomic_DNA"/>
</dbReference>
<gene>
    <name evidence="2" type="ORF">EOE18_15355</name>
</gene>
<protein>
    <submittedName>
        <fullName evidence="2">Uncharacterized protein</fullName>
    </submittedName>
</protein>
<dbReference type="OrthoDB" id="8457189at2"/>
<sequence length="273" mass="27718">MDLTVPRSPRQTSAVASPGYSVDPETGQPMVYGTAATVTPGTANGAILMNVDLTCVGFVVFNPTGTYVATMAYEQTLDGTNWFAVAGLPMAGGVPAATDTASTAQARAFPAVGKAMRVRLTAYTSGTVNGQALLVNGDVPIPYAPSLTGSQSSTTLIGSVSFSTRASGGCSTGRIVTGTSGVIKNSSGQLYGYDLMNVAAATRYLQFYAKSSAGVPGTDTPFRTLPIPAGQLADSQFIMGVAFTSGISWAITTDAVGTTLAASTDIVGSVEYA</sequence>
<keyword evidence="3" id="KW-1185">Reference proteome</keyword>
<feature type="region of interest" description="Disordered" evidence="1">
    <location>
        <begin position="1"/>
        <end position="22"/>
    </location>
</feature>
<accession>A0A3S2UQD6</accession>
<evidence type="ECO:0000313" key="3">
    <source>
        <dbReference type="Proteomes" id="UP000282837"/>
    </source>
</evidence>
<organism evidence="2 3">
    <name type="scientific">Novosphingobium umbonatum</name>
    <dbReference type="NCBI Taxonomy" id="1908524"/>
    <lineage>
        <taxon>Bacteria</taxon>
        <taxon>Pseudomonadati</taxon>
        <taxon>Pseudomonadota</taxon>
        <taxon>Alphaproteobacteria</taxon>
        <taxon>Sphingomonadales</taxon>
        <taxon>Sphingomonadaceae</taxon>
        <taxon>Novosphingobium</taxon>
    </lineage>
</organism>
<reference evidence="2 3" key="1">
    <citation type="submission" date="2019-01" db="EMBL/GenBank/DDBJ databases">
        <authorList>
            <person name="Chen W.-M."/>
        </authorList>
    </citation>
    <scope>NUCLEOTIDE SEQUENCE [LARGE SCALE GENOMIC DNA]</scope>
    <source>
        <strain evidence="2 3">FSY-9</strain>
    </source>
</reference>
<evidence type="ECO:0000313" key="2">
    <source>
        <dbReference type="EMBL" id="RVU03498.1"/>
    </source>
</evidence>
<comment type="caution">
    <text evidence="2">The sequence shown here is derived from an EMBL/GenBank/DDBJ whole genome shotgun (WGS) entry which is preliminary data.</text>
</comment>
<evidence type="ECO:0000256" key="1">
    <source>
        <dbReference type="SAM" id="MobiDB-lite"/>
    </source>
</evidence>